<accession>A0A0N7JUZ6</accession>
<evidence type="ECO:0000313" key="5">
    <source>
        <dbReference type="EMBL" id="ALL67797.1"/>
    </source>
</evidence>
<dbReference type="InterPro" id="IPR018060">
    <property type="entry name" value="HTH_AraC"/>
</dbReference>
<dbReference type="CDD" id="cd03138">
    <property type="entry name" value="GATase1_AraC_2"/>
    <property type="match status" value="1"/>
</dbReference>
<dbReference type="Pfam" id="PF12833">
    <property type="entry name" value="HTH_18"/>
    <property type="match status" value="1"/>
</dbReference>
<protein>
    <submittedName>
        <fullName evidence="5">Transcriptional regulator, AraC family</fullName>
    </submittedName>
</protein>
<dbReference type="AlphaFoldDB" id="A0A0N7JUZ6"/>
<evidence type="ECO:0000313" key="6">
    <source>
        <dbReference type="Proteomes" id="UP000019146"/>
    </source>
</evidence>
<dbReference type="GeneID" id="69971586"/>
<reference evidence="5 6" key="1">
    <citation type="journal article" date="2014" name="Genome Announc.">
        <title>Draft Genome Sequence of the Haloacid-Degrading Burkholderia caribensis Strain MBA4.</title>
        <authorList>
            <person name="Pan Y."/>
            <person name="Kong K.F."/>
            <person name="Tsang J.S."/>
        </authorList>
    </citation>
    <scope>NUCLEOTIDE SEQUENCE [LARGE SCALE GENOMIC DNA]</scope>
    <source>
        <strain evidence="5 6">MBA4</strain>
    </source>
</reference>
<dbReference type="Gene3D" id="3.40.50.880">
    <property type="match status" value="1"/>
</dbReference>
<dbReference type="SUPFAM" id="SSF52317">
    <property type="entry name" value="Class I glutamine amidotransferase-like"/>
    <property type="match status" value="1"/>
</dbReference>
<dbReference type="SMART" id="SM00342">
    <property type="entry name" value="HTH_ARAC"/>
    <property type="match status" value="1"/>
</dbReference>
<gene>
    <name evidence="5" type="ORF">K788_0001083</name>
</gene>
<name>A0A0N7JUZ6_9BURK</name>
<evidence type="ECO:0000256" key="2">
    <source>
        <dbReference type="ARBA" id="ARBA00023125"/>
    </source>
</evidence>
<feature type="domain" description="HTH araC/xylS-type" evidence="4">
    <location>
        <begin position="235"/>
        <end position="333"/>
    </location>
</feature>
<keyword evidence="3" id="KW-0804">Transcription</keyword>
<dbReference type="RefSeq" id="WP_035999619.1">
    <property type="nucleotide sequence ID" value="NZ_CP012747.1"/>
</dbReference>
<evidence type="ECO:0000256" key="1">
    <source>
        <dbReference type="ARBA" id="ARBA00023015"/>
    </source>
</evidence>
<dbReference type="Pfam" id="PF01965">
    <property type="entry name" value="DJ-1_PfpI"/>
    <property type="match status" value="1"/>
</dbReference>
<dbReference type="GO" id="GO:0003700">
    <property type="term" value="F:DNA-binding transcription factor activity"/>
    <property type="evidence" value="ECO:0007669"/>
    <property type="project" value="InterPro"/>
</dbReference>
<keyword evidence="1" id="KW-0805">Transcription regulation</keyword>
<dbReference type="SUPFAM" id="SSF46689">
    <property type="entry name" value="Homeodomain-like"/>
    <property type="match status" value="2"/>
</dbReference>
<dbReference type="InterPro" id="IPR020449">
    <property type="entry name" value="Tscrpt_reg_AraC-type_HTH"/>
</dbReference>
<dbReference type="Proteomes" id="UP000019146">
    <property type="component" value="Chromosome 2"/>
</dbReference>
<keyword evidence="2" id="KW-0238">DNA-binding</keyword>
<dbReference type="InterPro" id="IPR002818">
    <property type="entry name" value="DJ-1/PfpI"/>
</dbReference>
<proteinExistence type="predicted"/>
<evidence type="ECO:0000256" key="3">
    <source>
        <dbReference type="ARBA" id="ARBA00023163"/>
    </source>
</evidence>
<dbReference type="EMBL" id="CP012747">
    <property type="protein sequence ID" value="ALL67797.1"/>
    <property type="molecule type" value="Genomic_DNA"/>
</dbReference>
<dbReference type="InterPro" id="IPR009057">
    <property type="entry name" value="Homeodomain-like_sf"/>
</dbReference>
<sequence>MKANTCTSVRVAILAMPETSASVVYGMYDMFMSAGRDWGLIVDGAPGVAPFAPQVVSRHGASLVAANNVRITPDATLDACSRADVVCVPELMVAPGEALEGRFAQEIDCLRSCYADGKILATACSGAILLAEAGLLDGHEATTHWAYCDLMTRRYPAVKVRSHRALVASGDGQRLIMAGGGTSWLDLALYLIARLAGVEMAMQTARINLVVWNDVGQQPFARLARTRQVEDAVIARCQAWIAGHYAEASPVAAMVQLSGLPERSFKRRFQQATGMSPLVYVHTLRLEEAKQMLESDRQPIEAIANEVGYEDASFFNRLFRRSVCLTPAQYRRKFGAMRLALDGGG</sequence>
<organism evidence="5 6">
    <name type="scientific">Paraburkholderia caribensis MBA4</name>
    <dbReference type="NCBI Taxonomy" id="1323664"/>
    <lineage>
        <taxon>Bacteria</taxon>
        <taxon>Pseudomonadati</taxon>
        <taxon>Pseudomonadota</taxon>
        <taxon>Betaproteobacteria</taxon>
        <taxon>Burkholderiales</taxon>
        <taxon>Burkholderiaceae</taxon>
        <taxon>Paraburkholderia</taxon>
    </lineage>
</organism>
<dbReference type="InterPro" id="IPR029062">
    <property type="entry name" value="Class_I_gatase-like"/>
</dbReference>
<dbReference type="GO" id="GO:0043565">
    <property type="term" value="F:sequence-specific DNA binding"/>
    <property type="evidence" value="ECO:0007669"/>
    <property type="project" value="InterPro"/>
</dbReference>
<dbReference type="Gene3D" id="1.10.10.60">
    <property type="entry name" value="Homeodomain-like"/>
    <property type="match status" value="1"/>
</dbReference>
<dbReference type="PRINTS" id="PR00032">
    <property type="entry name" value="HTHARAC"/>
</dbReference>
<dbReference type="PANTHER" id="PTHR43130">
    <property type="entry name" value="ARAC-FAMILY TRANSCRIPTIONAL REGULATOR"/>
    <property type="match status" value="1"/>
</dbReference>
<dbReference type="PROSITE" id="PS01124">
    <property type="entry name" value="HTH_ARAC_FAMILY_2"/>
    <property type="match status" value="1"/>
</dbReference>
<dbReference type="PANTHER" id="PTHR43130:SF3">
    <property type="entry name" value="HTH-TYPE TRANSCRIPTIONAL REGULATOR RV1931C"/>
    <property type="match status" value="1"/>
</dbReference>
<dbReference type="InterPro" id="IPR052158">
    <property type="entry name" value="INH-QAR"/>
</dbReference>
<evidence type="ECO:0000259" key="4">
    <source>
        <dbReference type="PROSITE" id="PS01124"/>
    </source>
</evidence>
<dbReference type="KEGG" id="bcai:K788_0001083"/>